<sequence>MWNTVLHSDKQCLLQCFQGKDETIPNGPIVEKVGATGEAALEDGSIPWPKGYV</sequence>
<accession>A0A0A9BH22</accession>
<name>A0A0A9BH22_ARUDO</name>
<reference evidence="1" key="2">
    <citation type="journal article" date="2015" name="Data Brief">
        <title>Shoot transcriptome of the giant reed, Arundo donax.</title>
        <authorList>
            <person name="Barrero R.A."/>
            <person name="Guerrero F.D."/>
            <person name="Moolhuijzen P."/>
            <person name="Goolsby J.A."/>
            <person name="Tidwell J."/>
            <person name="Bellgard S.E."/>
            <person name="Bellgard M.I."/>
        </authorList>
    </citation>
    <scope>NUCLEOTIDE SEQUENCE</scope>
    <source>
        <tissue evidence="1">Shoot tissue taken approximately 20 cm above the soil surface</tissue>
    </source>
</reference>
<proteinExistence type="predicted"/>
<dbReference type="EMBL" id="GBRH01236427">
    <property type="protein sequence ID" value="JAD61468.1"/>
    <property type="molecule type" value="Transcribed_RNA"/>
</dbReference>
<reference evidence="1" key="1">
    <citation type="submission" date="2014-09" db="EMBL/GenBank/DDBJ databases">
        <authorList>
            <person name="Magalhaes I.L.F."/>
            <person name="Oliveira U."/>
            <person name="Santos F.R."/>
            <person name="Vidigal T.H.D.A."/>
            <person name="Brescovit A.D."/>
            <person name="Santos A.J."/>
        </authorList>
    </citation>
    <scope>NUCLEOTIDE SEQUENCE</scope>
    <source>
        <tissue evidence="1">Shoot tissue taken approximately 20 cm above the soil surface</tissue>
    </source>
</reference>
<evidence type="ECO:0000313" key="1">
    <source>
        <dbReference type="EMBL" id="JAD61468.1"/>
    </source>
</evidence>
<dbReference type="AlphaFoldDB" id="A0A0A9BH22"/>
<protein>
    <submittedName>
        <fullName evidence="1">Uncharacterized protein</fullName>
    </submittedName>
</protein>
<organism evidence="1">
    <name type="scientific">Arundo donax</name>
    <name type="common">Giant reed</name>
    <name type="synonym">Donax arundinaceus</name>
    <dbReference type="NCBI Taxonomy" id="35708"/>
    <lineage>
        <taxon>Eukaryota</taxon>
        <taxon>Viridiplantae</taxon>
        <taxon>Streptophyta</taxon>
        <taxon>Embryophyta</taxon>
        <taxon>Tracheophyta</taxon>
        <taxon>Spermatophyta</taxon>
        <taxon>Magnoliopsida</taxon>
        <taxon>Liliopsida</taxon>
        <taxon>Poales</taxon>
        <taxon>Poaceae</taxon>
        <taxon>PACMAD clade</taxon>
        <taxon>Arundinoideae</taxon>
        <taxon>Arundineae</taxon>
        <taxon>Arundo</taxon>
    </lineage>
</organism>